<accession>A0AAD6VFF5</accession>
<protein>
    <submittedName>
        <fullName evidence="2">Uncharacterized protein</fullName>
    </submittedName>
</protein>
<dbReference type="AlphaFoldDB" id="A0AAD6VFF5"/>
<comment type="caution">
    <text evidence="2">The sequence shown here is derived from an EMBL/GenBank/DDBJ whole genome shotgun (WGS) entry which is preliminary data.</text>
</comment>
<feature type="chain" id="PRO_5041911985" evidence="1">
    <location>
        <begin position="24"/>
        <end position="147"/>
    </location>
</feature>
<name>A0AAD6VFF5_9AGAR</name>
<proteinExistence type="predicted"/>
<keyword evidence="3" id="KW-1185">Reference proteome</keyword>
<organism evidence="2 3">
    <name type="scientific">Mycena pura</name>
    <dbReference type="NCBI Taxonomy" id="153505"/>
    <lineage>
        <taxon>Eukaryota</taxon>
        <taxon>Fungi</taxon>
        <taxon>Dikarya</taxon>
        <taxon>Basidiomycota</taxon>
        <taxon>Agaricomycotina</taxon>
        <taxon>Agaricomycetes</taxon>
        <taxon>Agaricomycetidae</taxon>
        <taxon>Agaricales</taxon>
        <taxon>Marasmiineae</taxon>
        <taxon>Mycenaceae</taxon>
        <taxon>Mycena</taxon>
    </lineage>
</organism>
<dbReference type="Proteomes" id="UP001219525">
    <property type="component" value="Unassembled WGS sequence"/>
</dbReference>
<dbReference type="EMBL" id="JARJCW010000026">
    <property type="protein sequence ID" value="KAJ7211400.1"/>
    <property type="molecule type" value="Genomic_DNA"/>
</dbReference>
<sequence length="147" mass="15873">MRSSTQLARFLVGVAVCARSVQALDYVIVGGAGGDGLGNINISDVTRIGAAWGTQVDWQFHTEPLLHAGNRSVGNAPRGKERSINYRCWEKAERFFPPKPADDIGFTLAAHGLSGNIATSYSSAAPPEVHTHVSQLRRFIAMQTQHS</sequence>
<evidence type="ECO:0000313" key="3">
    <source>
        <dbReference type="Proteomes" id="UP001219525"/>
    </source>
</evidence>
<feature type="signal peptide" evidence="1">
    <location>
        <begin position="1"/>
        <end position="23"/>
    </location>
</feature>
<keyword evidence="1" id="KW-0732">Signal</keyword>
<evidence type="ECO:0000256" key="1">
    <source>
        <dbReference type="SAM" id="SignalP"/>
    </source>
</evidence>
<reference evidence="2" key="1">
    <citation type="submission" date="2023-03" db="EMBL/GenBank/DDBJ databases">
        <title>Massive genome expansion in bonnet fungi (Mycena s.s.) driven by repeated elements and novel gene families across ecological guilds.</title>
        <authorList>
            <consortium name="Lawrence Berkeley National Laboratory"/>
            <person name="Harder C.B."/>
            <person name="Miyauchi S."/>
            <person name="Viragh M."/>
            <person name="Kuo A."/>
            <person name="Thoen E."/>
            <person name="Andreopoulos B."/>
            <person name="Lu D."/>
            <person name="Skrede I."/>
            <person name="Drula E."/>
            <person name="Henrissat B."/>
            <person name="Morin E."/>
            <person name="Kohler A."/>
            <person name="Barry K."/>
            <person name="LaButti K."/>
            <person name="Morin E."/>
            <person name="Salamov A."/>
            <person name="Lipzen A."/>
            <person name="Mereny Z."/>
            <person name="Hegedus B."/>
            <person name="Baldrian P."/>
            <person name="Stursova M."/>
            <person name="Weitz H."/>
            <person name="Taylor A."/>
            <person name="Grigoriev I.V."/>
            <person name="Nagy L.G."/>
            <person name="Martin F."/>
            <person name="Kauserud H."/>
        </authorList>
    </citation>
    <scope>NUCLEOTIDE SEQUENCE</scope>
    <source>
        <strain evidence="2">9144</strain>
    </source>
</reference>
<gene>
    <name evidence="2" type="ORF">GGX14DRAFT_565275</name>
</gene>
<evidence type="ECO:0000313" key="2">
    <source>
        <dbReference type="EMBL" id="KAJ7211400.1"/>
    </source>
</evidence>